<dbReference type="AlphaFoldDB" id="A0A089M7X2"/>
<dbReference type="OrthoDB" id="47713at2"/>
<reference evidence="1 2" key="1">
    <citation type="submission" date="2014-08" db="EMBL/GenBank/DDBJ databases">
        <title>Comparative genomics of the Paenibacillus odorifer group.</title>
        <authorList>
            <person name="den Bakker H.C."/>
            <person name="Tsai Y.-C."/>
            <person name="Martin N."/>
            <person name="Korlach J."/>
            <person name="Wiedmann M."/>
        </authorList>
    </citation>
    <scope>NUCLEOTIDE SEQUENCE [LARGE SCALE GENOMIC DNA]</scope>
    <source>
        <strain evidence="1 2">DSM 15220</strain>
    </source>
</reference>
<dbReference type="HOGENOM" id="CLU_192689_3_0_9"/>
<evidence type="ECO:0008006" key="3">
    <source>
        <dbReference type="Google" id="ProtNLM"/>
    </source>
</evidence>
<evidence type="ECO:0000313" key="2">
    <source>
        <dbReference type="Proteomes" id="UP000029500"/>
    </source>
</evidence>
<dbReference type="Proteomes" id="UP000029500">
    <property type="component" value="Chromosome"/>
</dbReference>
<dbReference type="RefSeq" id="WP_025709177.1">
    <property type="nucleotide sequence ID" value="NZ_CP009287.1"/>
</dbReference>
<accession>A0A089M7X2</accession>
<keyword evidence="2" id="KW-1185">Reference proteome</keyword>
<name>A0A089M7X2_9BACL</name>
<gene>
    <name evidence="1" type="ORF">PGRAT_13005</name>
</gene>
<evidence type="ECO:0000313" key="1">
    <source>
        <dbReference type="EMBL" id="AIQ68430.1"/>
    </source>
</evidence>
<dbReference type="EMBL" id="CP009287">
    <property type="protein sequence ID" value="AIQ68430.1"/>
    <property type="molecule type" value="Genomic_DNA"/>
</dbReference>
<proteinExistence type="predicted"/>
<sequence>MKQENRVCKTCGSSNFTEGEMRNGYANVMPIGKPFSFGSPVIFIFCKQCGEVASIIIEKPEKF</sequence>
<protein>
    <recommendedName>
        <fullName evidence="3">Transcription initiation factor TFIIIB</fullName>
    </recommendedName>
</protein>
<dbReference type="eggNOG" id="ENOG5033FIW">
    <property type="taxonomic scope" value="Bacteria"/>
</dbReference>
<organism evidence="1 2">
    <name type="scientific">Paenibacillus graminis</name>
    <dbReference type="NCBI Taxonomy" id="189425"/>
    <lineage>
        <taxon>Bacteria</taxon>
        <taxon>Bacillati</taxon>
        <taxon>Bacillota</taxon>
        <taxon>Bacilli</taxon>
        <taxon>Bacillales</taxon>
        <taxon>Paenibacillaceae</taxon>
        <taxon>Paenibacillus</taxon>
    </lineage>
</organism>
<dbReference type="KEGG" id="pgm:PGRAT_13005"/>